<organism evidence="2 3">
    <name type="scientific">Thiothrix eikelboomii</name>
    <dbReference type="NCBI Taxonomy" id="92487"/>
    <lineage>
        <taxon>Bacteria</taxon>
        <taxon>Pseudomonadati</taxon>
        <taxon>Pseudomonadota</taxon>
        <taxon>Gammaproteobacteria</taxon>
        <taxon>Thiotrichales</taxon>
        <taxon>Thiotrichaceae</taxon>
        <taxon>Thiothrix</taxon>
    </lineage>
</organism>
<reference evidence="2 3" key="1">
    <citation type="submission" date="2017-02" db="EMBL/GenBank/DDBJ databases">
        <authorList>
            <person name="Peterson S.W."/>
        </authorList>
    </citation>
    <scope>NUCLEOTIDE SEQUENCE [LARGE SCALE GENOMIC DNA]</scope>
    <source>
        <strain evidence="2 3">ATCC 49788</strain>
    </source>
</reference>
<accession>A0A1T4WLT6</accession>
<name>A0A1T4WLT6_9GAMM</name>
<dbReference type="RefSeq" id="WP_078922321.1">
    <property type="nucleotide sequence ID" value="NZ_FUYB01000007.1"/>
</dbReference>
<gene>
    <name evidence="2" type="ORF">SAMN02745130_01857</name>
</gene>
<dbReference type="OrthoDB" id="9927357at2"/>
<evidence type="ECO:0000313" key="3">
    <source>
        <dbReference type="Proteomes" id="UP000190460"/>
    </source>
</evidence>
<dbReference type="EMBL" id="FUYB01000007">
    <property type="protein sequence ID" value="SKA78330.1"/>
    <property type="molecule type" value="Genomic_DNA"/>
</dbReference>
<feature type="chain" id="PRO_5013114963" evidence="1">
    <location>
        <begin position="21"/>
        <end position="89"/>
    </location>
</feature>
<keyword evidence="1" id="KW-0732">Signal</keyword>
<dbReference type="Proteomes" id="UP000190460">
    <property type="component" value="Unassembled WGS sequence"/>
</dbReference>
<sequence>MKKLIYVALISILIAGQANAYALSCEVDFRAKRDVNETHWYGKIERPEFRSGTVSGQGANKRDCERDALSEIKAEGWQITFQRTRVTSN</sequence>
<evidence type="ECO:0000256" key="1">
    <source>
        <dbReference type="SAM" id="SignalP"/>
    </source>
</evidence>
<evidence type="ECO:0000313" key="2">
    <source>
        <dbReference type="EMBL" id="SKA78330.1"/>
    </source>
</evidence>
<dbReference type="AlphaFoldDB" id="A0A1T4WLT6"/>
<feature type="signal peptide" evidence="1">
    <location>
        <begin position="1"/>
        <end position="20"/>
    </location>
</feature>
<proteinExistence type="predicted"/>
<protein>
    <submittedName>
        <fullName evidence="2">Uncharacterized protein</fullName>
    </submittedName>
</protein>
<keyword evidence="3" id="KW-1185">Reference proteome</keyword>